<comment type="similarity">
    <text evidence="1 4">Belongs to the D-isomer specific 2-hydroxyacid dehydrogenase family.</text>
</comment>
<dbReference type="EMBL" id="ADBJ01000037">
    <property type="protein sequence ID" value="EFA78920.1"/>
    <property type="molecule type" value="Genomic_DNA"/>
</dbReference>
<dbReference type="Gene3D" id="3.40.50.720">
    <property type="entry name" value="NAD(P)-binding Rossmann-like Domain"/>
    <property type="match status" value="2"/>
</dbReference>
<keyword evidence="3" id="KW-0520">NAD</keyword>
<dbReference type="InParanoid" id="D3BI20"/>
<evidence type="ECO:0000256" key="4">
    <source>
        <dbReference type="RuleBase" id="RU003719"/>
    </source>
</evidence>
<dbReference type="PANTHER" id="PTHR43026">
    <property type="entry name" value="2-HYDROXYACID DEHYDROGENASE HOMOLOG 1-RELATED"/>
    <property type="match status" value="1"/>
</dbReference>
<evidence type="ECO:0000256" key="2">
    <source>
        <dbReference type="ARBA" id="ARBA00023002"/>
    </source>
</evidence>
<proteinExistence type="inferred from homology"/>
<dbReference type="PROSITE" id="PS00671">
    <property type="entry name" value="D_2_HYDROXYACID_DH_3"/>
    <property type="match status" value="1"/>
</dbReference>
<comment type="caution">
    <text evidence="7">The sequence shown here is derived from an EMBL/GenBank/DDBJ whole genome shotgun (WGS) entry which is preliminary data.</text>
</comment>
<accession>D3BI20</accession>
<evidence type="ECO:0000256" key="3">
    <source>
        <dbReference type="ARBA" id="ARBA00023027"/>
    </source>
</evidence>
<dbReference type="InterPro" id="IPR006140">
    <property type="entry name" value="D-isomer_DH_NAD-bd"/>
</dbReference>
<evidence type="ECO:0000313" key="8">
    <source>
        <dbReference type="Proteomes" id="UP000001396"/>
    </source>
</evidence>
<feature type="domain" description="D-isomer specific 2-hydroxyacid dehydrogenase catalytic" evidence="5">
    <location>
        <begin position="3"/>
        <end position="322"/>
    </location>
</feature>
<keyword evidence="2 4" id="KW-0560">Oxidoreductase</keyword>
<evidence type="ECO:0000313" key="7">
    <source>
        <dbReference type="EMBL" id="EFA78920.1"/>
    </source>
</evidence>
<reference evidence="7 8" key="1">
    <citation type="journal article" date="2011" name="Genome Res.">
        <title>Phylogeny-wide analysis of social amoeba genomes highlights ancient origins for complex intercellular communication.</title>
        <authorList>
            <person name="Heidel A.J."/>
            <person name="Lawal H.M."/>
            <person name="Felder M."/>
            <person name="Schilde C."/>
            <person name="Helps N.R."/>
            <person name="Tunggal B."/>
            <person name="Rivero F."/>
            <person name="John U."/>
            <person name="Schleicher M."/>
            <person name="Eichinger L."/>
            <person name="Platzer M."/>
            <person name="Noegel A.A."/>
            <person name="Schaap P."/>
            <person name="Gloeckner G."/>
        </authorList>
    </citation>
    <scope>NUCLEOTIDE SEQUENCE [LARGE SCALE GENOMIC DNA]</scope>
    <source>
        <strain evidence="8">ATCC 26659 / Pp 5 / PN500</strain>
    </source>
</reference>
<protein>
    <submittedName>
        <fullName evidence="7">D-lactate dehydrogenase</fullName>
    </submittedName>
</protein>
<evidence type="ECO:0000259" key="5">
    <source>
        <dbReference type="Pfam" id="PF00389"/>
    </source>
</evidence>
<dbReference type="InterPro" id="IPR058205">
    <property type="entry name" value="D-LDH-like"/>
</dbReference>
<dbReference type="Pfam" id="PF02826">
    <property type="entry name" value="2-Hacid_dh_C"/>
    <property type="match status" value="1"/>
</dbReference>
<feature type="domain" description="D-isomer specific 2-hydroxyacid dehydrogenase NAD-binding" evidence="6">
    <location>
        <begin position="108"/>
        <end position="294"/>
    </location>
</feature>
<dbReference type="OMA" id="VIVTAHQ"/>
<dbReference type="InterPro" id="IPR029752">
    <property type="entry name" value="D-isomer_DH_CS1"/>
</dbReference>
<name>D3BI20_HETP5</name>
<dbReference type="InterPro" id="IPR029753">
    <property type="entry name" value="D-isomer_DH_CS"/>
</dbReference>
<dbReference type="Pfam" id="PF00389">
    <property type="entry name" value="2-Hacid_dh"/>
    <property type="match status" value="1"/>
</dbReference>
<dbReference type="GO" id="GO:0016616">
    <property type="term" value="F:oxidoreductase activity, acting on the CH-OH group of donors, NAD or NADP as acceptor"/>
    <property type="evidence" value="ECO:0007669"/>
    <property type="project" value="InterPro"/>
</dbReference>
<dbReference type="Proteomes" id="UP000001396">
    <property type="component" value="Unassembled WGS sequence"/>
</dbReference>
<dbReference type="GO" id="GO:0051287">
    <property type="term" value="F:NAD binding"/>
    <property type="evidence" value="ECO:0007669"/>
    <property type="project" value="InterPro"/>
</dbReference>
<evidence type="ECO:0000259" key="6">
    <source>
        <dbReference type="Pfam" id="PF02826"/>
    </source>
</evidence>
<dbReference type="FunCoup" id="D3BI20">
    <property type="interactions" value="53"/>
</dbReference>
<evidence type="ECO:0000256" key="1">
    <source>
        <dbReference type="ARBA" id="ARBA00005854"/>
    </source>
</evidence>
<keyword evidence="8" id="KW-1185">Reference proteome</keyword>
<dbReference type="STRING" id="670386.D3BI20"/>
<dbReference type="PROSITE" id="PS00065">
    <property type="entry name" value="D_2_HYDROXYACID_DH_1"/>
    <property type="match status" value="1"/>
</dbReference>
<dbReference type="PANTHER" id="PTHR43026:SF1">
    <property type="entry name" value="2-HYDROXYACID DEHYDROGENASE HOMOLOG 1-RELATED"/>
    <property type="match status" value="1"/>
</dbReference>
<dbReference type="InterPro" id="IPR006139">
    <property type="entry name" value="D-isomer_2_OHA_DH_cat_dom"/>
</dbReference>
<dbReference type="SUPFAM" id="SSF51735">
    <property type="entry name" value="NAD(P)-binding Rossmann-fold domains"/>
    <property type="match status" value="1"/>
</dbReference>
<sequence length="335" mass="37309">MKIALFSNKKYWSEYFDKTKSSHEIKYLDVPLNEQTAEIAKGFDAVCAFVNDCLERTVLSVLGNNGVKCVLLRCAGFNNVDLKAAKEFGITVLRVPAYSPHSVAEFAVMLLLELNRKLIKSYLRVREGNFSLDGLVGGEMHGKTVGVIGTGNIGRIVSKILLGYGCNVIAYDVFESDEAKKMGVKYVTLDEIWKQADMISLHTPLLKDTYHMINDETIGKMKEKIVIVNTSRGGLVDTKAVIRGLKSGKIGALGLDVYEEETGLFFNDTSDLILQDDVLARLMTFNNVIITGHEAWFTDTSLKQICQITLGNMTDFEKGTIKKENLVEYQPQPNK</sequence>
<organism evidence="7 8">
    <name type="scientific">Heterostelium pallidum (strain ATCC 26659 / Pp 5 / PN500)</name>
    <name type="common">Cellular slime mold</name>
    <name type="synonym">Polysphondylium pallidum</name>
    <dbReference type="NCBI Taxonomy" id="670386"/>
    <lineage>
        <taxon>Eukaryota</taxon>
        <taxon>Amoebozoa</taxon>
        <taxon>Evosea</taxon>
        <taxon>Eumycetozoa</taxon>
        <taxon>Dictyostelia</taxon>
        <taxon>Acytosteliales</taxon>
        <taxon>Acytosteliaceae</taxon>
        <taxon>Heterostelium</taxon>
    </lineage>
</organism>
<dbReference type="GeneID" id="31363868"/>
<dbReference type="CDD" id="cd12183">
    <property type="entry name" value="LDH_like_2"/>
    <property type="match status" value="1"/>
</dbReference>
<dbReference type="SUPFAM" id="SSF52283">
    <property type="entry name" value="Formate/glycerate dehydrogenase catalytic domain-like"/>
    <property type="match status" value="1"/>
</dbReference>
<gene>
    <name evidence="7" type="primary">ldhA</name>
    <name evidence="7" type="ORF">PPL_08388</name>
</gene>
<dbReference type="AlphaFoldDB" id="D3BI20"/>
<dbReference type="InterPro" id="IPR036291">
    <property type="entry name" value="NAD(P)-bd_dom_sf"/>
</dbReference>
<dbReference type="RefSeq" id="XP_020431044.1">
    <property type="nucleotide sequence ID" value="XM_020579205.1"/>
</dbReference>